<evidence type="ECO:0000256" key="1">
    <source>
        <dbReference type="SAM" id="SignalP"/>
    </source>
</evidence>
<gene>
    <name evidence="2" type="ORF">Pan189_16130</name>
</gene>
<feature type="signal peptide" evidence="1">
    <location>
        <begin position="1"/>
        <end position="23"/>
    </location>
</feature>
<name>A0A517R094_9PLAN</name>
<dbReference type="RefSeq" id="WP_145363372.1">
    <property type="nucleotide sequence ID" value="NZ_CP036268.1"/>
</dbReference>
<dbReference type="EMBL" id="CP036268">
    <property type="protein sequence ID" value="QDT37240.1"/>
    <property type="molecule type" value="Genomic_DNA"/>
</dbReference>
<evidence type="ECO:0000313" key="3">
    <source>
        <dbReference type="Proteomes" id="UP000317318"/>
    </source>
</evidence>
<dbReference type="Proteomes" id="UP000317318">
    <property type="component" value="Chromosome"/>
</dbReference>
<keyword evidence="3" id="KW-1185">Reference proteome</keyword>
<sequence length="350" mass="40059" precursor="true">MRSLSASTLVLMSALCSLSPVFAEEGSNHETEQILKNLRARSAEFRKVDISWVSLTTTNFDFTIDGSIVEDLDPADRTKREFCRLRLLDEHCVLLDLRKWTWYEKLERFKLDRVQLFETVGYRVTHQSGSSSEPPSLNRGTRDKFMYEGRMSPLGLSYWHPSSGRNLKQFEEIIRAGGEEDTIDGITCLKFTGKNEAGAAVELYLSREKQRLGLPLRMRKSSRDGATTRDVRLIYGRVEPTAEATRLIGWKLERYYGSGKFYDGTEAIVTDWRTLEADRCDDLEPKPAVGTMVWDYRSRDDEKVYVVGEDGAKQVVPKGQYSKVMEELREKWRSGELPGKEDVPSPRIDG</sequence>
<keyword evidence="1" id="KW-0732">Signal</keyword>
<organism evidence="2 3">
    <name type="scientific">Stratiformator vulcanicus</name>
    <dbReference type="NCBI Taxonomy" id="2527980"/>
    <lineage>
        <taxon>Bacteria</taxon>
        <taxon>Pseudomonadati</taxon>
        <taxon>Planctomycetota</taxon>
        <taxon>Planctomycetia</taxon>
        <taxon>Planctomycetales</taxon>
        <taxon>Planctomycetaceae</taxon>
        <taxon>Stratiformator</taxon>
    </lineage>
</organism>
<dbReference type="KEGG" id="svp:Pan189_16130"/>
<protein>
    <submittedName>
        <fullName evidence="2">Uncharacterized protein</fullName>
    </submittedName>
</protein>
<accession>A0A517R094</accession>
<evidence type="ECO:0000313" key="2">
    <source>
        <dbReference type="EMBL" id="QDT37240.1"/>
    </source>
</evidence>
<reference evidence="2 3" key="1">
    <citation type="submission" date="2019-02" db="EMBL/GenBank/DDBJ databases">
        <title>Deep-cultivation of Planctomycetes and their phenomic and genomic characterization uncovers novel biology.</title>
        <authorList>
            <person name="Wiegand S."/>
            <person name="Jogler M."/>
            <person name="Boedeker C."/>
            <person name="Pinto D."/>
            <person name="Vollmers J."/>
            <person name="Rivas-Marin E."/>
            <person name="Kohn T."/>
            <person name="Peeters S.H."/>
            <person name="Heuer A."/>
            <person name="Rast P."/>
            <person name="Oberbeckmann S."/>
            <person name="Bunk B."/>
            <person name="Jeske O."/>
            <person name="Meyerdierks A."/>
            <person name="Storesund J.E."/>
            <person name="Kallscheuer N."/>
            <person name="Luecker S."/>
            <person name="Lage O.M."/>
            <person name="Pohl T."/>
            <person name="Merkel B.J."/>
            <person name="Hornburger P."/>
            <person name="Mueller R.-W."/>
            <person name="Bruemmer F."/>
            <person name="Labrenz M."/>
            <person name="Spormann A.M."/>
            <person name="Op den Camp H."/>
            <person name="Overmann J."/>
            <person name="Amann R."/>
            <person name="Jetten M.S.M."/>
            <person name="Mascher T."/>
            <person name="Medema M.H."/>
            <person name="Devos D.P."/>
            <person name="Kaster A.-K."/>
            <person name="Ovreas L."/>
            <person name="Rohde M."/>
            <person name="Galperin M.Y."/>
            <person name="Jogler C."/>
        </authorList>
    </citation>
    <scope>NUCLEOTIDE SEQUENCE [LARGE SCALE GENOMIC DNA]</scope>
    <source>
        <strain evidence="2 3">Pan189</strain>
    </source>
</reference>
<feature type="chain" id="PRO_5021884317" evidence="1">
    <location>
        <begin position="24"/>
        <end position="350"/>
    </location>
</feature>
<proteinExistence type="predicted"/>
<dbReference type="AlphaFoldDB" id="A0A517R094"/>